<gene>
    <name evidence="3" type="ORF">TWF788_002875</name>
</gene>
<organism evidence="3 4">
    <name type="scientific">Orbilia oligospora</name>
    <name type="common">Nematode-trapping fungus</name>
    <name type="synonym">Arthrobotrys oligospora</name>
    <dbReference type="NCBI Taxonomy" id="2813651"/>
    <lineage>
        <taxon>Eukaryota</taxon>
        <taxon>Fungi</taxon>
        <taxon>Dikarya</taxon>
        <taxon>Ascomycota</taxon>
        <taxon>Pezizomycotina</taxon>
        <taxon>Orbiliomycetes</taxon>
        <taxon>Orbiliales</taxon>
        <taxon>Orbiliaceae</taxon>
        <taxon>Orbilia</taxon>
    </lineage>
</organism>
<keyword evidence="2" id="KW-0732">Signal</keyword>
<accession>A0A7C8K4T7</accession>
<proteinExistence type="predicted"/>
<feature type="signal peptide" evidence="2">
    <location>
        <begin position="1"/>
        <end position="20"/>
    </location>
</feature>
<evidence type="ECO:0000313" key="4">
    <source>
        <dbReference type="Proteomes" id="UP000479691"/>
    </source>
</evidence>
<evidence type="ECO:0000313" key="3">
    <source>
        <dbReference type="EMBL" id="KAF3160779.1"/>
    </source>
</evidence>
<evidence type="ECO:0000256" key="2">
    <source>
        <dbReference type="SAM" id="SignalP"/>
    </source>
</evidence>
<name>A0A7C8K4T7_ORBOL</name>
<reference evidence="3 4" key="1">
    <citation type="submission" date="2019-06" db="EMBL/GenBank/DDBJ databases">
        <authorList>
            <person name="Palmer J.M."/>
        </authorList>
    </citation>
    <scope>NUCLEOTIDE SEQUENCE [LARGE SCALE GENOMIC DNA]</scope>
    <source>
        <strain evidence="3 4">TWF788</strain>
    </source>
</reference>
<protein>
    <submittedName>
        <fullName evidence="3">Uncharacterized protein</fullName>
    </submittedName>
</protein>
<dbReference type="AlphaFoldDB" id="A0A7C8K4T7"/>
<feature type="region of interest" description="Disordered" evidence="1">
    <location>
        <begin position="107"/>
        <end position="190"/>
    </location>
</feature>
<dbReference type="EMBL" id="JAABOE010000158">
    <property type="protein sequence ID" value="KAF3160779.1"/>
    <property type="molecule type" value="Genomic_DNA"/>
</dbReference>
<feature type="chain" id="PRO_5028836324" evidence="2">
    <location>
        <begin position="21"/>
        <end position="327"/>
    </location>
</feature>
<feature type="compositionally biased region" description="Low complexity" evidence="1">
    <location>
        <begin position="107"/>
        <end position="164"/>
    </location>
</feature>
<dbReference type="PROSITE" id="PS51257">
    <property type="entry name" value="PROKAR_LIPOPROTEIN"/>
    <property type="match status" value="1"/>
</dbReference>
<evidence type="ECO:0000256" key="1">
    <source>
        <dbReference type="SAM" id="MobiDB-lite"/>
    </source>
</evidence>
<dbReference type="Proteomes" id="UP000479691">
    <property type="component" value="Unassembled WGS sequence"/>
</dbReference>
<feature type="region of interest" description="Disordered" evidence="1">
    <location>
        <begin position="292"/>
        <end position="317"/>
    </location>
</feature>
<feature type="region of interest" description="Disordered" evidence="1">
    <location>
        <begin position="60"/>
        <end position="94"/>
    </location>
</feature>
<comment type="caution">
    <text evidence="3">The sequence shown here is derived from an EMBL/GenBank/DDBJ whole genome shotgun (WGS) entry which is preliminary data.</text>
</comment>
<sequence>MRLLQVAALALGLASSCSFAHEAPDRGSPDRKRDQSVDDYYATSWTETVTRGASVVVIVHPHAQTRPHEEEGDDEDDGMARASTGPPQQPYFGSSVSMATVTSAGSIHAPAGSASSSPAPTPKQTASSPPLPSTPSAASCSSPQTTATASSSTSSSSTSTASSPLGWPAEPSPIETFPATPYFPTGYPKGPLDSSQNQECIGGTYDRCVASYNCRKETYDPVNECHCRNNVKEGCWYTCGGFQAPQPEDCPLVPAESRPPGLPGPGVEQSTVRRPDAADRLYDYSLLKNPRIASGGSSRGKFRSRTRRSSNLQGGGMGDHGIRFLML</sequence>